<sequence length="82" mass="9033">MGWTPHSYEVPQTEHLREDINLPEEPGTESAAEFFEDAFTSTELNAGQQVPGLSPHGEYRRQDNPEHQTKPAGGALASPEES</sequence>
<gene>
    <name evidence="2" type="ORF">D6T63_05815</name>
</gene>
<dbReference type="EMBL" id="QZVT01000003">
    <property type="protein sequence ID" value="RJT80737.1"/>
    <property type="molecule type" value="Genomic_DNA"/>
</dbReference>
<feature type="region of interest" description="Disordered" evidence="1">
    <location>
        <begin position="1"/>
        <end position="28"/>
    </location>
</feature>
<evidence type="ECO:0000313" key="2">
    <source>
        <dbReference type="EMBL" id="RJT80737.1"/>
    </source>
</evidence>
<evidence type="ECO:0000256" key="1">
    <source>
        <dbReference type="SAM" id="MobiDB-lite"/>
    </source>
</evidence>
<proteinExistence type="predicted"/>
<organism evidence="2 3">
    <name type="scientific">Arthrobacter cheniae</name>
    <dbReference type="NCBI Taxonomy" id="1258888"/>
    <lineage>
        <taxon>Bacteria</taxon>
        <taxon>Bacillati</taxon>
        <taxon>Actinomycetota</taxon>
        <taxon>Actinomycetes</taxon>
        <taxon>Micrococcales</taxon>
        <taxon>Micrococcaceae</taxon>
        <taxon>Arthrobacter</taxon>
    </lineage>
</organism>
<protein>
    <submittedName>
        <fullName evidence="2">Uncharacterized protein</fullName>
    </submittedName>
</protein>
<feature type="region of interest" description="Disordered" evidence="1">
    <location>
        <begin position="41"/>
        <end position="82"/>
    </location>
</feature>
<evidence type="ECO:0000313" key="3">
    <source>
        <dbReference type="Proteomes" id="UP000272560"/>
    </source>
</evidence>
<comment type="caution">
    <text evidence="2">The sequence shown here is derived from an EMBL/GenBank/DDBJ whole genome shotgun (WGS) entry which is preliminary data.</text>
</comment>
<dbReference type="OrthoDB" id="4950185at2"/>
<dbReference type="RefSeq" id="WP_120148086.1">
    <property type="nucleotide sequence ID" value="NZ_QZVT01000003.1"/>
</dbReference>
<accession>A0A3A5M7B4</accession>
<dbReference type="AlphaFoldDB" id="A0A3A5M7B4"/>
<feature type="compositionally biased region" description="Basic and acidic residues" evidence="1">
    <location>
        <begin position="57"/>
        <end position="69"/>
    </location>
</feature>
<reference evidence="2 3" key="1">
    <citation type="submission" date="2018-09" db="EMBL/GenBank/DDBJ databases">
        <title>Novel species of Arthrobacter.</title>
        <authorList>
            <person name="Liu Q."/>
            <person name="Xin Y.-H."/>
        </authorList>
    </citation>
    <scope>NUCLEOTIDE SEQUENCE [LARGE SCALE GENOMIC DNA]</scope>
    <source>
        <strain evidence="2 3">Hz2</strain>
    </source>
</reference>
<keyword evidence="3" id="KW-1185">Reference proteome</keyword>
<name>A0A3A5M7B4_9MICC</name>
<dbReference type="Proteomes" id="UP000272560">
    <property type="component" value="Unassembled WGS sequence"/>
</dbReference>